<dbReference type="Gene3D" id="1.10.260.40">
    <property type="entry name" value="lambda repressor-like DNA-binding domains"/>
    <property type="match status" value="1"/>
</dbReference>
<name>A0A6G6IV90_PSENT</name>
<dbReference type="RefSeq" id="WP_024763251.1">
    <property type="nucleotide sequence ID" value="NZ_CP049140.1"/>
</dbReference>
<dbReference type="Pfam" id="PF01381">
    <property type="entry name" value="HTH_3"/>
    <property type="match status" value="1"/>
</dbReference>
<gene>
    <name evidence="2" type="ORF">G5B91_12380</name>
</gene>
<dbReference type="KEGG" id="pnt:G5B91_12380"/>
<accession>A0A6G6IV90</accession>
<dbReference type="SMART" id="SM00530">
    <property type="entry name" value="HTH_XRE"/>
    <property type="match status" value="1"/>
</dbReference>
<dbReference type="Proteomes" id="UP000501063">
    <property type="component" value="Chromosome"/>
</dbReference>
<dbReference type="AlphaFoldDB" id="A0A6G6IV90"/>
<protein>
    <submittedName>
        <fullName evidence="2">Helix-turn-helix transcriptional regulator</fullName>
    </submittedName>
</protein>
<dbReference type="EMBL" id="CP049140">
    <property type="protein sequence ID" value="QIE87018.1"/>
    <property type="molecule type" value="Genomic_DNA"/>
</dbReference>
<proteinExistence type="predicted"/>
<dbReference type="PROSITE" id="PS50943">
    <property type="entry name" value="HTH_CROC1"/>
    <property type="match status" value="1"/>
</dbReference>
<evidence type="ECO:0000259" key="1">
    <source>
        <dbReference type="PROSITE" id="PS50943"/>
    </source>
</evidence>
<organism evidence="2 3">
    <name type="scientific">Pseudomonas nitroreducens</name>
    <dbReference type="NCBI Taxonomy" id="46680"/>
    <lineage>
        <taxon>Bacteria</taxon>
        <taxon>Pseudomonadati</taxon>
        <taxon>Pseudomonadota</taxon>
        <taxon>Gammaproteobacteria</taxon>
        <taxon>Pseudomonadales</taxon>
        <taxon>Pseudomonadaceae</taxon>
        <taxon>Pseudomonas</taxon>
    </lineage>
</organism>
<dbReference type="InterPro" id="IPR010982">
    <property type="entry name" value="Lambda_DNA-bd_dom_sf"/>
</dbReference>
<dbReference type="GO" id="GO:0003677">
    <property type="term" value="F:DNA binding"/>
    <property type="evidence" value="ECO:0007669"/>
    <property type="project" value="InterPro"/>
</dbReference>
<evidence type="ECO:0000313" key="3">
    <source>
        <dbReference type="Proteomes" id="UP000501063"/>
    </source>
</evidence>
<reference evidence="2 3" key="1">
    <citation type="submission" date="2020-02" db="EMBL/GenBank/DDBJ databases">
        <title>Integrative conjugative elements (ICEs) and plasmids drive adaptation of Pseudomonas nitroreducens strain HBP1 to wastewater environment.</title>
        <authorList>
            <person name="Sentchilo V."/>
            <person name="Carraro N."/>
            <person name="Bertelli C."/>
            <person name="van der Meer J.R."/>
        </authorList>
    </citation>
    <scope>NUCLEOTIDE SEQUENCE [LARGE SCALE GENOMIC DNA]</scope>
    <source>
        <strain evidence="2 3">HBP1</strain>
    </source>
</reference>
<dbReference type="InterPro" id="IPR001387">
    <property type="entry name" value="Cro/C1-type_HTH"/>
</dbReference>
<sequence length="112" mass="12384">MTIGERLKEERLRIGITQSVLAEHCGVSKNTQLNYEKNERSPDGAYLEIAALVGVDVLYVITGRRLPADLDVLSSAELDLLRFFKGMSPDDQVSFLRVAKGMFIASNSVLPD</sequence>
<feature type="domain" description="HTH cro/C1-type" evidence="1">
    <location>
        <begin position="7"/>
        <end position="60"/>
    </location>
</feature>
<evidence type="ECO:0000313" key="2">
    <source>
        <dbReference type="EMBL" id="QIE87018.1"/>
    </source>
</evidence>
<dbReference type="CDD" id="cd00093">
    <property type="entry name" value="HTH_XRE"/>
    <property type="match status" value="1"/>
</dbReference>
<dbReference type="SUPFAM" id="SSF47413">
    <property type="entry name" value="lambda repressor-like DNA-binding domains"/>
    <property type="match status" value="1"/>
</dbReference>